<evidence type="ECO:0000313" key="3">
    <source>
        <dbReference type="EMBL" id="QTX13936.1"/>
    </source>
</evidence>
<evidence type="ECO:0000259" key="2">
    <source>
        <dbReference type="Pfam" id="PF13750"/>
    </source>
</evidence>
<dbReference type="AlphaFoldDB" id="A0A8B0SRV1"/>
<feature type="domain" description="Ig-like" evidence="2">
    <location>
        <begin position="1"/>
        <end position="38"/>
    </location>
</feature>
<organism evidence="3">
    <name type="scientific">Klebsiella pneumoniae</name>
    <dbReference type="NCBI Taxonomy" id="573"/>
    <lineage>
        <taxon>Bacteria</taxon>
        <taxon>Pseudomonadati</taxon>
        <taxon>Pseudomonadota</taxon>
        <taxon>Gammaproteobacteria</taxon>
        <taxon>Enterobacterales</taxon>
        <taxon>Enterobacteriaceae</taxon>
        <taxon>Klebsiella/Raoultella group</taxon>
        <taxon>Klebsiella</taxon>
        <taxon>Klebsiella pneumoniae complex</taxon>
    </lineage>
</organism>
<evidence type="ECO:0000256" key="1">
    <source>
        <dbReference type="SAM" id="MobiDB-lite"/>
    </source>
</evidence>
<protein>
    <recommendedName>
        <fullName evidence="2">Ig-like domain-containing protein</fullName>
    </recommendedName>
</protein>
<reference evidence="3" key="1">
    <citation type="submission" date="2020-01" db="EMBL/GenBank/DDBJ databases">
        <authorList>
            <person name="Qin S."/>
        </authorList>
    </citation>
    <scope>NUCLEOTIDE SEQUENCE</scope>
    <source>
        <strain evidence="3">CVir17-16-YZ6g</strain>
        <plasmid evidence="3">p17-15-vir-like</plasmid>
    </source>
</reference>
<keyword evidence="3" id="KW-0614">Plasmid</keyword>
<feature type="region of interest" description="Disordered" evidence="1">
    <location>
        <begin position="1"/>
        <end position="39"/>
    </location>
</feature>
<dbReference type="Pfam" id="PF13750">
    <property type="entry name" value="Big_3_3"/>
    <property type="match status" value="1"/>
</dbReference>
<accession>A0A8B0SRV1</accession>
<dbReference type="EMBL" id="MN956836">
    <property type="protein sequence ID" value="QTX13936.1"/>
    <property type="molecule type" value="Genomic_DNA"/>
</dbReference>
<geneLocation type="plasmid" evidence="3">
    <name>p17-15-vir-like</name>
</geneLocation>
<name>A0A8B0SRV1_KLEPN</name>
<proteinExistence type="predicted"/>
<dbReference type="InterPro" id="IPR022038">
    <property type="entry name" value="Ig-like_bact"/>
</dbReference>
<sequence length="39" mass="4283">MVLQGGPASDDVELGFTHNTDGSYTPLYPRLFPSLDEKN</sequence>